<evidence type="ECO:0000256" key="6">
    <source>
        <dbReference type="SAM" id="SignalP"/>
    </source>
</evidence>
<keyword evidence="8" id="KW-1185">Reference proteome</keyword>
<evidence type="ECO:0000256" key="4">
    <source>
        <dbReference type="ARBA" id="ARBA00023157"/>
    </source>
</evidence>
<evidence type="ECO:0000256" key="3">
    <source>
        <dbReference type="ARBA" id="ARBA00022801"/>
    </source>
</evidence>
<evidence type="ECO:0000256" key="2">
    <source>
        <dbReference type="ARBA" id="ARBA00022487"/>
    </source>
</evidence>
<gene>
    <name evidence="7" type="ORF">F8M49_21355</name>
</gene>
<feature type="region of interest" description="Disordered" evidence="5">
    <location>
        <begin position="235"/>
        <end position="254"/>
    </location>
</feature>
<dbReference type="SMART" id="SM01110">
    <property type="entry name" value="Cutinase"/>
    <property type="match status" value="1"/>
</dbReference>
<proteinExistence type="inferred from homology"/>
<sequence>MRVLDQRPSKRTRSTRLAEKVTLAAIVAALASAALPAVALAQPNPSDSPSVSPEDCGDVNILAVPGTWETNESADRRVVPGMLAQITGPLEKALTTPPTFPSALSSPATSLAPTTSSVPVSTAAASTATRTASSSTPRPTAASVKVVSEQVPYIAQVGGPIAGVVTGNPITLKESKANGLAALESRASQLAKACPLSKFVVLGYSQGAAVAGDFLSKVGNRQSAIDPSRVLAGALLSDPSRSPSTPDPEADVPVAKPTKLTSVAETMIGPNVTGQGVLGTRDNGMGVLAERVTSFCAPNDSICSLSGTSKAVAAIVPLLNLTPEDLPDYALNKGLELVRNVASANPADIQKAAASVITQMTRLTVAASVSPATLPMELAQVVFASTMLDDVARVVNMPEFDALVSLTHPEELAQQVTQVAAYLLLDAHRSYANYPVDAAGDTATQWVVKWVTSKVQASA</sequence>
<dbReference type="Proteomes" id="UP001275440">
    <property type="component" value="Unassembled WGS sequence"/>
</dbReference>
<keyword evidence="3" id="KW-0378">Hydrolase</keyword>
<protein>
    <submittedName>
        <fullName evidence="7">Cutinase family protein</fullName>
    </submittedName>
</protein>
<comment type="caution">
    <text evidence="7">The sequence shown here is derived from an EMBL/GenBank/DDBJ whole genome shotgun (WGS) entry which is preliminary data.</text>
</comment>
<organism evidence="7 8">
    <name type="scientific">Rhodococcus zopfii</name>
    <dbReference type="NCBI Taxonomy" id="43772"/>
    <lineage>
        <taxon>Bacteria</taxon>
        <taxon>Bacillati</taxon>
        <taxon>Actinomycetota</taxon>
        <taxon>Actinomycetes</taxon>
        <taxon>Mycobacteriales</taxon>
        <taxon>Nocardiaceae</taxon>
        <taxon>Rhodococcus</taxon>
    </lineage>
</organism>
<dbReference type="Gene3D" id="3.40.50.1820">
    <property type="entry name" value="alpha/beta hydrolase"/>
    <property type="match status" value="1"/>
</dbReference>
<feature type="signal peptide" evidence="6">
    <location>
        <begin position="1"/>
        <end position="41"/>
    </location>
</feature>
<keyword evidence="2" id="KW-0719">Serine esterase</keyword>
<evidence type="ECO:0000313" key="7">
    <source>
        <dbReference type="EMBL" id="MDV2477264.1"/>
    </source>
</evidence>
<dbReference type="SUPFAM" id="SSF53474">
    <property type="entry name" value="alpha/beta-Hydrolases"/>
    <property type="match status" value="1"/>
</dbReference>
<evidence type="ECO:0000256" key="1">
    <source>
        <dbReference type="ARBA" id="ARBA00007534"/>
    </source>
</evidence>
<dbReference type="EMBL" id="WBMO01000003">
    <property type="protein sequence ID" value="MDV2477264.1"/>
    <property type="molecule type" value="Genomic_DNA"/>
</dbReference>
<dbReference type="PANTHER" id="PTHR33630:SF9">
    <property type="entry name" value="CUTINASE 4"/>
    <property type="match status" value="1"/>
</dbReference>
<dbReference type="Pfam" id="PF01083">
    <property type="entry name" value="Cutinase"/>
    <property type="match status" value="1"/>
</dbReference>
<keyword evidence="4" id="KW-1015">Disulfide bond</keyword>
<evidence type="ECO:0000256" key="5">
    <source>
        <dbReference type="SAM" id="MobiDB-lite"/>
    </source>
</evidence>
<accession>A0ABU3WTE5</accession>
<reference evidence="7 8" key="1">
    <citation type="submission" date="2019-10" db="EMBL/GenBank/DDBJ databases">
        <title>Draft Genome Assembly of Rhodococcus zopfii DSM44189.</title>
        <authorList>
            <person name="Sutton J.M."/>
            <person name="Akob D.M."/>
            <person name="Bushman T.J."/>
        </authorList>
    </citation>
    <scope>NUCLEOTIDE SEQUENCE [LARGE SCALE GENOMIC DNA]</scope>
    <source>
        <strain evidence="7 8">DSM 44189</strain>
    </source>
</reference>
<dbReference type="PANTHER" id="PTHR33630">
    <property type="entry name" value="CUTINASE RV1984C-RELATED-RELATED"/>
    <property type="match status" value="1"/>
</dbReference>
<comment type="similarity">
    <text evidence="1">Belongs to the cutinase family.</text>
</comment>
<keyword evidence="6" id="KW-0732">Signal</keyword>
<feature type="chain" id="PRO_5045450868" evidence="6">
    <location>
        <begin position="42"/>
        <end position="459"/>
    </location>
</feature>
<feature type="region of interest" description="Disordered" evidence="5">
    <location>
        <begin position="94"/>
        <end position="118"/>
    </location>
</feature>
<dbReference type="InterPro" id="IPR000675">
    <property type="entry name" value="Cutinase/axe"/>
</dbReference>
<dbReference type="InterPro" id="IPR029058">
    <property type="entry name" value="AB_hydrolase_fold"/>
</dbReference>
<evidence type="ECO:0000313" key="8">
    <source>
        <dbReference type="Proteomes" id="UP001275440"/>
    </source>
</evidence>
<name>A0ABU3WTE5_9NOCA</name>